<protein>
    <submittedName>
        <fullName evidence="1">Uncharacterized protein</fullName>
    </submittedName>
</protein>
<sequence length="44" mass="4821">MTVFISIKQSTIVGDELLKALIPPGPDTAVLYEITQFTIDGRVE</sequence>
<name>X1D916_9ZZZZ</name>
<reference evidence="1" key="1">
    <citation type="journal article" date="2014" name="Front. Microbiol.">
        <title>High frequency of phylogenetically diverse reductive dehalogenase-homologous genes in deep subseafloor sedimentary metagenomes.</title>
        <authorList>
            <person name="Kawai M."/>
            <person name="Futagami T."/>
            <person name="Toyoda A."/>
            <person name="Takaki Y."/>
            <person name="Nishi S."/>
            <person name="Hori S."/>
            <person name="Arai W."/>
            <person name="Tsubouchi T."/>
            <person name="Morono Y."/>
            <person name="Uchiyama I."/>
            <person name="Ito T."/>
            <person name="Fujiyama A."/>
            <person name="Inagaki F."/>
            <person name="Takami H."/>
        </authorList>
    </citation>
    <scope>NUCLEOTIDE SEQUENCE</scope>
    <source>
        <strain evidence="1">Expedition CK06-06</strain>
    </source>
</reference>
<dbReference type="EMBL" id="BART01024789">
    <property type="protein sequence ID" value="GAG92921.1"/>
    <property type="molecule type" value="Genomic_DNA"/>
</dbReference>
<accession>X1D916</accession>
<proteinExistence type="predicted"/>
<gene>
    <name evidence="1" type="ORF">S01H4_44662</name>
</gene>
<organism evidence="1">
    <name type="scientific">marine sediment metagenome</name>
    <dbReference type="NCBI Taxonomy" id="412755"/>
    <lineage>
        <taxon>unclassified sequences</taxon>
        <taxon>metagenomes</taxon>
        <taxon>ecological metagenomes</taxon>
    </lineage>
</organism>
<evidence type="ECO:0000313" key="1">
    <source>
        <dbReference type="EMBL" id="GAG92921.1"/>
    </source>
</evidence>
<comment type="caution">
    <text evidence="1">The sequence shown here is derived from an EMBL/GenBank/DDBJ whole genome shotgun (WGS) entry which is preliminary data.</text>
</comment>
<dbReference type="AlphaFoldDB" id="X1D916"/>